<protein>
    <submittedName>
        <fullName evidence="1">Uncharacterized protein</fullName>
    </submittedName>
</protein>
<keyword evidence="2" id="KW-1185">Reference proteome</keyword>
<dbReference type="AlphaFoldDB" id="A0A5Q2RKQ0"/>
<dbReference type="RefSeq" id="WP_153759104.1">
    <property type="nucleotide sequence ID" value="NZ_CP045851.1"/>
</dbReference>
<dbReference type="KEGG" id="atq:GH723_07680"/>
<sequence length="63" mass="6786">MTLDTAATTVKVLLDAAGLKVSDEEFLRFATVYPTIRAQADGLYLPELEDEDPALGFDPTVAV</sequence>
<evidence type="ECO:0000313" key="1">
    <source>
        <dbReference type="EMBL" id="QGG94996.1"/>
    </source>
</evidence>
<dbReference type="Proteomes" id="UP000334019">
    <property type="component" value="Chromosome"/>
</dbReference>
<evidence type="ECO:0000313" key="2">
    <source>
        <dbReference type="Proteomes" id="UP000334019"/>
    </source>
</evidence>
<reference evidence="1 2" key="1">
    <citation type="submission" date="2019-11" db="EMBL/GenBank/DDBJ databases">
        <authorList>
            <person name="He Y."/>
        </authorList>
    </citation>
    <scope>NUCLEOTIDE SEQUENCE [LARGE SCALE GENOMIC DNA]</scope>
    <source>
        <strain evidence="1 2">SCSIO 58843</strain>
    </source>
</reference>
<name>A0A5Q2RKQ0_9ACTN</name>
<dbReference type="EMBL" id="CP045851">
    <property type="protein sequence ID" value="QGG94996.1"/>
    <property type="molecule type" value="Genomic_DNA"/>
</dbReference>
<proteinExistence type="predicted"/>
<accession>A0A5Q2RKQ0</accession>
<organism evidence="1 2">
    <name type="scientific">Actinomarinicola tropica</name>
    <dbReference type="NCBI Taxonomy" id="2789776"/>
    <lineage>
        <taxon>Bacteria</taxon>
        <taxon>Bacillati</taxon>
        <taxon>Actinomycetota</taxon>
        <taxon>Acidimicrobiia</taxon>
        <taxon>Acidimicrobiales</taxon>
        <taxon>Iamiaceae</taxon>
        <taxon>Actinomarinicola</taxon>
    </lineage>
</organism>
<gene>
    <name evidence="1" type="ORF">GH723_07680</name>
</gene>